<feature type="transmembrane region" description="Helical" evidence="1">
    <location>
        <begin position="30"/>
        <end position="49"/>
    </location>
</feature>
<feature type="transmembrane region" description="Helical" evidence="1">
    <location>
        <begin position="207"/>
        <end position="225"/>
    </location>
</feature>
<organism evidence="2 3">
    <name type="scientific">Megamonas hypermegale</name>
    <dbReference type="NCBI Taxonomy" id="158847"/>
    <lineage>
        <taxon>Bacteria</taxon>
        <taxon>Bacillati</taxon>
        <taxon>Bacillota</taxon>
        <taxon>Negativicutes</taxon>
        <taxon>Selenomonadales</taxon>
        <taxon>Selenomonadaceae</taxon>
        <taxon>Megamonas</taxon>
    </lineage>
</organism>
<feature type="transmembrane region" description="Helical" evidence="1">
    <location>
        <begin position="55"/>
        <end position="74"/>
    </location>
</feature>
<evidence type="ECO:0000313" key="2">
    <source>
        <dbReference type="EMBL" id="STY71427.1"/>
    </source>
</evidence>
<dbReference type="AlphaFoldDB" id="A0A378NU74"/>
<keyword evidence="1" id="KW-0812">Transmembrane</keyword>
<proteinExistence type="predicted"/>
<feature type="transmembrane region" description="Helical" evidence="1">
    <location>
        <begin position="171"/>
        <end position="191"/>
    </location>
</feature>
<protein>
    <submittedName>
        <fullName evidence="2">Predicted membrane protein</fullName>
    </submittedName>
</protein>
<name>A0A378NU74_9FIRM</name>
<evidence type="ECO:0000256" key="1">
    <source>
        <dbReference type="SAM" id="Phobius"/>
    </source>
</evidence>
<gene>
    <name evidence="2" type="ORF">NCTC10571_01583</name>
</gene>
<feature type="transmembrane region" description="Helical" evidence="1">
    <location>
        <begin position="139"/>
        <end position="164"/>
    </location>
</feature>
<keyword evidence="1" id="KW-1133">Transmembrane helix</keyword>
<dbReference type="Pfam" id="PF12811">
    <property type="entry name" value="BaxI_1"/>
    <property type="match status" value="1"/>
</dbReference>
<dbReference type="EMBL" id="UGPP01000001">
    <property type="protein sequence ID" value="STY71427.1"/>
    <property type="molecule type" value="Genomic_DNA"/>
</dbReference>
<dbReference type="RefSeq" id="WP_008537597.1">
    <property type="nucleotide sequence ID" value="NZ_UGPP01000001.1"/>
</dbReference>
<dbReference type="InterPro" id="IPR010539">
    <property type="entry name" value="BaxI_1-like"/>
</dbReference>
<evidence type="ECO:0000313" key="3">
    <source>
        <dbReference type="Proteomes" id="UP000255234"/>
    </source>
</evidence>
<dbReference type="Proteomes" id="UP000255234">
    <property type="component" value="Unassembled WGS sequence"/>
</dbReference>
<sequence length="242" mass="26000">MANPAMKIIGKASTEYVDSPATLKGTITKAFGLTLVTIASAIASGVFLANSPAAYGVLILGMIVGVVLTLVTCFKPHLAPMTTPGYAVFEGAVLGIISAQFERMYFGISAIAVGITLATMILMLVLWKTRIIKVTETVRSVIISMTGAVAIFYFVNIIASLFGFHMMPTSGIFGIAIGFIIAGVAAFNLLLDFDNIEQAVAYGAPKYYEYFCAFGLLLTLVWLYIEILRLLQMIMAMFGNDD</sequence>
<accession>A0A378NU74</accession>
<dbReference type="GeneID" id="62778899"/>
<feature type="transmembrane region" description="Helical" evidence="1">
    <location>
        <begin position="104"/>
        <end position="127"/>
    </location>
</feature>
<dbReference type="PANTHER" id="PTHR41282">
    <property type="entry name" value="CONSERVED TRANSMEMBRANE PROTEIN-RELATED"/>
    <property type="match status" value="1"/>
</dbReference>
<keyword evidence="1" id="KW-0472">Membrane</keyword>
<reference evidence="2 3" key="1">
    <citation type="submission" date="2018-06" db="EMBL/GenBank/DDBJ databases">
        <authorList>
            <consortium name="Pathogen Informatics"/>
            <person name="Doyle S."/>
        </authorList>
    </citation>
    <scope>NUCLEOTIDE SEQUENCE [LARGE SCALE GENOMIC DNA]</scope>
    <source>
        <strain evidence="2 3">NCTC10571</strain>
    </source>
</reference>
<dbReference type="PANTHER" id="PTHR41282:SF1">
    <property type="entry name" value="CONSERVED TRANSMEMBRANE PROTEIN-RELATED"/>
    <property type="match status" value="1"/>
</dbReference>